<keyword evidence="2" id="KW-0378">Hydrolase</keyword>
<dbReference type="InterPro" id="IPR008538">
    <property type="entry name" value="Uma2"/>
</dbReference>
<dbReference type="EMBL" id="QMQB01000060">
    <property type="protein sequence ID" value="RLE13973.1"/>
    <property type="molecule type" value="Genomic_DNA"/>
</dbReference>
<dbReference type="AlphaFoldDB" id="A0A662DI40"/>
<dbReference type="PANTHER" id="PTHR34107">
    <property type="entry name" value="SLL0198 PROTEIN-RELATED"/>
    <property type="match status" value="1"/>
</dbReference>
<dbReference type="Gene3D" id="3.90.1570.10">
    <property type="entry name" value="tt1808, chain A"/>
    <property type="match status" value="1"/>
</dbReference>
<dbReference type="InterPro" id="IPR011335">
    <property type="entry name" value="Restrct_endonuc-II-like"/>
</dbReference>
<organism evidence="2 3">
    <name type="scientific">Aerophobetes bacterium</name>
    <dbReference type="NCBI Taxonomy" id="2030807"/>
    <lineage>
        <taxon>Bacteria</taxon>
        <taxon>Candidatus Aerophobota</taxon>
    </lineage>
</organism>
<dbReference type="GO" id="GO:0004519">
    <property type="term" value="F:endonuclease activity"/>
    <property type="evidence" value="ECO:0007669"/>
    <property type="project" value="UniProtKB-KW"/>
</dbReference>
<proteinExistence type="predicted"/>
<gene>
    <name evidence="2" type="ORF">DRI96_02160</name>
</gene>
<dbReference type="CDD" id="cd06260">
    <property type="entry name" value="DUF820-like"/>
    <property type="match status" value="1"/>
</dbReference>
<sequence>MKAVTNIKFTYQDYLLLPEDKRYEIIEGELIIVPSPGFTHQSISGNLGFLLRRFIREKKLGIILNAPMDVVLSEENVVQPDILFISKKRASIITEKNIQGAPDLVIEILSPNTKKKDSILKRKLYAKFGVKEFWLVDPEKKEIEVLTFKKEGFERTGLYHQDEVLISPLLPGLKIPLREVF</sequence>
<reference evidence="2 3" key="1">
    <citation type="submission" date="2018-06" db="EMBL/GenBank/DDBJ databases">
        <title>Extensive metabolic versatility and redundancy in microbially diverse, dynamic hydrothermal sediments.</title>
        <authorList>
            <person name="Dombrowski N."/>
            <person name="Teske A."/>
            <person name="Baker B.J."/>
        </authorList>
    </citation>
    <scope>NUCLEOTIDE SEQUENCE [LARGE SCALE GENOMIC DNA]</scope>
    <source>
        <strain evidence="2">B19_G9</strain>
    </source>
</reference>
<keyword evidence="2" id="KW-0255">Endonuclease</keyword>
<evidence type="ECO:0000313" key="2">
    <source>
        <dbReference type="EMBL" id="RLE13973.1"/>
    </source>
</evidence>
<comment type="caution">
    <text evidence="2">The sequence shown here is derived from an EMBL/GenBank/DDBJ whole genome shotgun (WGS) entry which is preliminary data.</text>
</comment>
<dbReference type="PANTHER" id="PTHR34107:SF4">
    <property type="entry name" value="SLL1222 PROTEIN"/>
    <property type="match status" value="1"/>
</dbReference>
<accession>A0A662DI40</accession>
<protein>
    <submittedName>
        <fullName evidence="2">Uma2 family endonuclease</fullName>
    </submittedName>
</protein>
<dbReference type="SUPFAM" id="SSF52980">
    <property type="entry name" value="Restriction endonuclease-like"/>
    <property type="match status" value="1"/>
</dbReference>
<keyword evidence="2" id="KW-0540">Nuclease</keyword>
<evidence type="ECO:0000313" key="3">
    <source>
        <dbReference type="Proteomes" id="UP000267654"/>
    </source>
</evidence>
<dbReference type="Pfam" id="PF05685">
    <property type="entry name" value="Uma2"/>
    <property type="match status" value="1"/>
</dbReference>
<feature type="domain" description="Putative restriction endonuclease" evidence="1">
    <location>
        <begin position="12"/>
        <end position="177"/>
    </location>
</feature>
<name>A0A662DI40_UNCAE</name>
<evidence type="ECO:0000259" key="1">
    <source>
        <dbReference type="Pfam" id="PF05685"/>
    </source>
</evidence>
<dbReference type="Proteomes" id="UP000267654">
    <property type="component" value="Unassembled WGS sequence"/>
</dbReference>
<dbReference type="InterPro" id="IPR012296">
    <property type="entry name" value="Nuclease_put_TT1808"/>
</dbReference>